<reference evidence="2" key="1">
    <citation type="submission" date="2022-10" db="EMBL/GenBank/DDBJ databases">
        <title>Tapping the CABI collections for fungal endophytes: first genome assemblies for Collariella, Neodidymelliopsis, Ascochyta clinopodiicola, Didymella pomorum, Didymosphaeria variabile, Neocosmospora piperis and Neocucurbitaria cava.</title>
        <authorList>
            <person name="Hill R."/>
        </authorList>
    </citation>
    <scope>NUCLEOTIDE SEQUENCE</scope>
    <source>
        <strain evidence="2">IMI 356815</strain>
    </source>
</reference>
<evidence type="ECO:0000313" key="2">
    <source>
        <dbReference type="EMBL" id="KAJ4355546.1"/>
    </source>
</evidence>
<dbReference type="SUPFAM" id="SSF63829">
    <property type="entry name" value="Calcium-dependent phosphotriesterase"/>
    <property type="match status" value="1"/>
</dbReference>
<protein>
    <submittedName>
        <fullName evidence="2">Uncharacterized protein</fullName>
    </submittedName>
</protein>
<accession>A0A9W8XPI9</accession>
<evidence type="ECO:0000313" key="3">
    <source>
        <dbReference type="Proteomes" id="UP001140513"/>
    </source>
</evidence>
<keyword evidence="3" id="KW-1185">Reference proteome</keyword>
<dbReference type="InterPro" id="IPR011042">
    <property type="entry name" value="6-blade_b-propeller_TolB-like"/>
</dbReference>
<dbReference type="OrthoDB" id="9977941at2759"/>
<dbReference type="InterPro" id="IPR052998">
    <property type="entry name" value="Hetero-Diels-Alderase-like"/>
</dbReference>
<dbReference type="GeneID" id="80907093"/>
<comment type="caution">
    <text evidence="2">The sequence shown here is derived from an EMBL/GenBank/DDBJ whole genome shotgun (WGS) entry which is preliminary data.</text>
</comment>
<dbReference type="Gene3D" id="2.120.10.30">
    <property type="entry name" value="TolB, C-terminal domain"/>
    <property type="match status" value="1"/>
</dbReference>
<gene>
    <name evidence="2" type="ORF">N0V89_003563</name>
</gene>
<dbReference type="EMBL" id="JAPEUX010000003">
    <property type="protein sequence ID" value="KAJ4355546.1"/>
    <property type="molecule type" value="Genomic_DNA"/>
</dbReference>
<dbReference type="PANTHER" id="PTHR42060:SF1">
    <property type="entry name" value="NHL REPEAT-CONTAINING PROTEIN"/>
    <property type="match status" value="1"/>
</dbReference>
<feature type="signal peptide" evidence="1">
    <location>
        <begin position="1"/>
        <end position="24"/>
    </location>
</feature>
<name>A0A9W8XPI9_9PLEO</name>
<dbReference type="PANTHER" id="PTHR42060">
    <property type="entry name" value="NHL REPEAT-CONTAINING PROTEIN-RELATED"/>
    <property type="match status" value="1"/>
</dbReference>
<dbReference type="RefSeq" id="XP_056072672.1">
    <property type="nucleotide sequence ID" value="XM_056212364.1"/>
</dbReference>
<proteinExistence type="predicted"/>
<feature type="chain" id="PRO_5040731725" evidence="1">
    <location>
        <begin position="25"/>
        <end position="265"/>
    </location>
</feature>
<evidence type="ECO:0000256" key="1">
    <source>
        <dbReference type="SAM" id="SignalP"/>
    </source>
</evidence>
<organism evidence="2 3">
    <name type="scientific">Didymosphaeria variabile</name>
    <dbReference type="NCBI Taxonomy" id="1932322"/>
    <lineage>
        <taxon>Eukaryota</taxon>
        <taxon>Fungi</taxon>
        <taxon>Dikarya</taxon>
        <taxon>Ascomycota</taxon>
        <taxon>Pezizomycotina</taxon>
        <taxon>Dothideomycetes</taxon>
        <taxon>Pleosporomycetidae</taxon>
        <taxon>Pleosporales</taxon>
        <taxon>Massarineae</taxon>
        <taxon>Didymosphaeriaceae</taxon>
        <taxon>Didymosphaeria</taxon>
    </lineage>
</organism>
<sequence>MDGFHVLTFLTFLFPALLVHSVTASPLKASLGAISIVREVSGPINLENLFVRQSGDILVTSVSSPSIYQIYPDNTTSPVALAEVPNVTGLLGIAELEKDVFYVVASNLTTSVNSNEVWKLDLRAQALENGTAHDAAQLSLVARFPSALQLNGMTPLANNDTSHVLISDSGAGTISLLNVDTGAYGVVMADTTMSPLSTGFGIGVNGIRMNGNRLFFTSLDQGIFAQVPVSLQTGAATGPVETILNGTLQRGRLRAVSGWAESLDR</sequence>
<dbReference type="Proteomes" id="UP001140513">
    <property type="component" value="Unassembled WGS sequence"/>
</dbReference>
<dbReference type="AlphaFoldDB" id="A0A9W8XPI9"/>
<keyword evidence="1" id="KW-0732">Signal</keyword>